<organism evidence="1 2">
    <name type="scientific">Monilinia fructicola</name>
    <name type="common">Brown rot fungus</name>
    <name type="synonym">Ciboria fructicola</name>
    <dbReference type="NCBI Taxonomy" id="38448"/>
    <lineage>
        <taxon>Eukaryota</taxon>
        <taxon>Fungi</taxon>
        <taxon>Dikarya</taxon>
        <taxon>Ascomycota</taxon>
        <taxon>Pezizomycotina</taxon>
        <taxon>Leotiomycetes</taxon>
        <taxon>Helotiales</taxon>
        <taxon>Sclerotiniaceae</taxon>
        <taxon>Monilinia</taxon>
    </lineage>
</organism>
<evidence type="ECO:0000313" key="2">
    <source>
        <dbReference type="Proteomes" id="UP000322873"/>
    </source>
</evidence>
<keyword evidence="2" id="KW-1185">Reference proteome</keyword>
<dbReference type="Proteomes" id="UP000322873">
    <property type="component" value="Unassembled WGS sequence"/>
</dbReference>
<protein>
    <submittedName>
        <fullName evidence="1">Uncharacterized protein</fullName>
    </submittedName>
</protein>
<evidence type="ECO:0000313" key="1">
    <source>
        <dbReference type="EMBL" id="KAA8572023.1"/>
    </source>
</evidence>
<reference evidence="1 2" key="1">
    <citation type="submission" date="2019-06" db="EMBL/GenBank/DDBJ databases">
        <title>Genome Sequence of the Brown Rot Fungal Pathogen Monilinia fructicola.</title>
        <authorList>
            <person name="De Miccolis Angelini R.M."/>
            <person name="Landi L."/>
            <person name="Abate D."/>
            <person name="Pollastro S."/>
            <person name="Romanazzi G."/>
            <person name="Faretra F."/>
        </authorList>
    </citation>
    <scope>NUCLEOTIDE SEQUENCE [LARGE SCALE GENOMIC DNA]</scope>
    <source>
        <strain evidence="1 2">Mfrc123</strain>
    </source>
</reference>
<gene>
    <name evidence="1" type="ORF">EYC84_001953</name>
</gene>
<comment type="caution">
    <text evidence="1">The sequence shown here is derived from an EMBL/GenBank/DDBJ whole genome shotgun (WGS) entry which is preliminary data.</text>
</comment>
<dbReference type="EMBL" id="VICG01000005">
    <property type="protein sequence ID" value="KAA8572023.1"/>
    <property type="molecule type" value="Genomic_DNA"/>
</dbReference>
<sequence>MSRQLTSRWTISERSFFNRICAPLEGKPTISDWAWEEIAETFAIEQARHLPGGDRHYADPWPERSCDGLQCRAIHAFLASMDTRRGIEDWRIEELIRREEWRREEQRRREELAREEERSTLEAAQALMKLSLGPSGVEQWNQRMQPRGSIRSPECPHHPHFYRQVLVKLRRPRPRPRPRSFVIQIDNPKNNRLICKMNVHFFTERGKSLPLDPTMKIPYLSFTIAALTLAAIQMLQRNQPAQ</sequence>
<accession>A0A5M9JU96</accession>
<proteinExistence type="predicted"/>
<dbReference type="VEuPathDB" id="FungiDB:MFRU_018g00590"/>
<name>A0A5M9JU96_MONFR</name>
<dbReference type="AlphaFoldDB" id="A0A5M9JU96"/>